<dbReference type="KEGG" id="cfm:BJL90_02605"/>
<evidence type="ECO:0000256" key="1">
    <source>
        <dbReference type="ARBA" id="ARBA00010854"/>
    </source>
</evidence>
<feature type="domain" description="B12-binding" evidence="4">
    <location>
        <begin position="88"/>
        <end position="210"/>
    </location>
</feature>
<dbReference type="GO" id="GO:0046872">
    <property type="term" value="F:metal ion binding"/>
    <property type="evidence" value="ECO:0007669"/>
    <property type="project" value="UniProtKB-KW"/>
</dbReference>
<proteinExistence type="inferred from homology"/>
<dbReference type="Proteomes" id="UP000192478">
    <property type="component" value="Chromosome"/>
</dbReference>
<keyword evidence="8" id="KW-1185">Reference proteome</keyword>
<dbReference type="GO" id="GO:0031419">
    <property type="term" value="F:cobalamin binding"/>
    <property type="evidence" value="ECO:0007669"/>
    <property type="project" value="InterPro"/>
</dbReference>
<dbReference type="PANTHER" id="PTHR45833">
    <property type="entry name" value="METHIONINE SYNTHASE"/>
    <property type="match status" value="1"/>
</dbReference>
<evidence type="ECO:0000256" key="3">
    <source>
        <dbReference type="ARBA" id="ARBA00023285"/>
    </source>
</evidence>
<dbReference type="SUPFAM" id="SSF52242">
    <property type="entry name" value="Cobalamin (vitamin B12)-binding domain"/>
    <property type="match status" value="1"/>
</dbReference>
<dbReference type="GO" id="GO:0008705">
    <property type="term" value="F:methionine synthase activity"/>
    <property type="evidence" value="ECO:0007669"/>
    <property type="project" value="UniProtKB-EC"/>
</dbReference>
<feature type="domain" description="B12-binding N-terminal" evidence="5">
    <location>
        <begin position="1"/>
        <end position="88"/>
    </location>
</feature>
<dbReference type="Gene3D" id="3.40.50.280">
    <property type="entry name" value="Cobalamin-binding domain"/>
    <property type="match status" value="1"/>
</dbReference>
<keyword evidence="7" id="KW-0808">Transferase</keyword>
<evidence type="ECO:0000313" key="8">
    <source>
        <dbReference type="Proteomes" id="UP000177894"/>
    </source>
</evidence>
<keyword evidence="3" id="KW-0170">Cobalt</keyword>
<dbReference type="PANTHER" id="PTHR45833:SF1">
    <property type="entry name" value="METHIONINE SYNTHASE"/>
    <property type="match status" value="1"/>
</dbReference>
<dbReference type="GO" id="GO:0032259">
    <property type="term" value="P:methylation"/>
    <property type="evidence" value="ECO:0007669"/>
    <property type="project" value="UniProtKB-KW"/>
</dbReference>
<dbReference type="Gene3D" id="1.10.1240.10">
    <property type="entry name" value="Methionine synthase domain"/>
    <property type="match status" value="1"/>
</dbReference>
<dbReference type="Proteomes" id="UP000177894">
    <property type="component" value="Chromosome"/>
</dbReference>
<dbReference type="FunFam" id="3.40.50.280:FF:000003">
    <property type="entry name" value="Dimethylamine methyltransferase corrinoid protein"/>
    <property type="match status" value="1"/>
</dbReference>
<evidence type="ECO:0000259" key="5">
    <source>
        <dbReference type="PROSITE" id="PS51337"/>
    </source>
</evidence>
<evidence type="ECO:0000313" key="6">
    <source>
        <dbReference type="EMBL" id="AOY74947.1"/>
    </source>
</evidence>
<comment type="similarity">
    <text evidence="1">Belongs to the methylamine corrinoid protein family.</text>
</comment>
<protein>
    <submittedName>
        <fullName evidence="7">Methionine synthase</fullName>
        <ecNumber evidence="7">2.1.1.13</ecNumber>
    </submittedName>
</protein>
<name>A0AAC9WJD9_9CLOT</name>
<dbReference type="Pfam" id="PF02310">
    <property type="entry name" value="B12-binding"/>
    <property type="match status" value="1"/>
</dbReference>
<accession>A0AAC9WJD9</accession>
<evidence type="ECO:0000313" key="9">
    <source>
        <dbReference type="Proteomes" id="UP000192478"/>
    </source>
</evidence>
<dbReference type="InterPro" id="IPR036724">
    <property type="entry name" value="Cobalamin-bd_sf"/>
</dbReference>
<dbReference type="AlphaFoldDB" id="A0AAC9WJD9"/>
<dbReference type="GO" id="GO:0005829">
    <property type="term" value="C:cytosol"/>
    <property type="evidence" value="ECO:0007669"/>
    <property type="project" value="TreeGrafter"/>
</dbReference>
<dbReference type="EMBL" id="CP020559">
    <property type="protein sequence ID" value="ARE89355.1"/>
    <property type="molecule type" value="Genomic_DNA"/>
</dbReference>
<evidence type="ECO:0000313" key="7">
    <source>
        <dbReference type="EMBL" id="ARE89355.1"/>
    </source>
</evidence>
<organism evidence="7 9">
    <name type="scientific">Clostridium formicaceticum</name>
    <dbReference type="NCBI Taxonomy" id="1497"/>
    <lineage>
        <taxon>Bacteria</taxon>
        <taxon>Bacillati</taxon>
        <taxon>Bacillota</taxon>
        <taxon>Clostridia</taxon>
        <taxon>Eubacteriales</taxon>
        <taxon>Clostridiaceae</taxon>
        <taxon>Clostridium</taxon>
    </lineage>
</organism>
<dbReference type="InterPro" id="IPR006158">
    <property type="entry name" value="Cobalamin-bd"/>
</dbReference>
<evidence type="ECO:0000259" key="4">
    <source>
        <dbReference type="PROSITE" id="PS51332"/>
    </source>
</evidence>
<dbReference type="PROSITE" id="PS51332">
    <property type="entry name" value="B12_BINDING"/>
    <property type="match status" value="1"/>
</dbReference>
<dbReference type="GO" id="GO:0050667">
    <property type="term" value="P:homocysteine metabolic process"/>
    <property type="evidence" value="ECO:0007669"/>
    <property type="project" value="TreeGrafter"/>
</dbReference>
<dbReference type="PROSITE" id="PS51337">
    <property type="entry name" value="B12_BINDING_NTER"/>
    <property type="match status" value="1"/>
</dbReference>
<dbReference type="EC" id="2.1.1.13" evidence="7"/>
<reference evidence="6 8" key="1">
    <citation type="submission" date="2016-10" db="EMBL/GenBank/DDBJ databases">
        <title>Complete Genome Sequence of Acetogen Clostridium formicoaceticum ATCC 27076.</title>
        <authorList>
            <person name="Bao T."/>
            <person name="Cheng C."/>
            <person name="Zhao J."/>
            <person name="Yang S.-T."/>
            <person name="Wang J."/>
            <person name="Wang M."/>
        </authorList>
    </citation>
    <scope>NUCLEOTIDE SEQUENCE [LARGE SCALE GENOMIC DNA]</scope>
    <source>
        <strain evidence="6 8">ATCC 27076</strain>
    </source>
</reference>
<keyword evidence="2" id="KW-0479">Metal-binding</keyword>
<dbReference type="EMBL" id="CP017603">
    <property type="protein sequence ID" value="AOY74947.1"/>
    <property type="molecule type" value="Genomic_DNA"/>
</dbReference>
<keyword evidence="7" id="KW-0489">Methyltransferase</keyword>
<dbReference type="Pfam" id="PF02607">
    <property type="entry name" value="B12-binding_2"/>
    <property type="match status" value="1"/>
</dbReference>
<dbReference type="SUPFAM" id="SSF47644">
    <property type="entry name" value="Methionine synthase domain"/>
    <property type="match status" value="1"/>
</dbReference>
<dbReference type="RefSeq" id="WP_070964022.1">
    <property type="nucleotide sequence ID" value="NZ_CP017603.1"/>
</dbReference>
<dbReference type="InterPro" id="IPR036594">
    <property type="entry name" value="Meth_synthase_dom"/>
</dbReference>
<dbReference type="InterPro" id="IPR050554">
    <property type="entry name" value="Met_Synthase/Corrinoid"/>
</dbReference>
<dbReference type="GO" id="GO:0046653">
    <property type="term" value="P:tetrahydrofolate metabolic process"/>
    <property type="evidence" value="ECO:0007669"/>
    <property type="project" value="TreeGrafter"/>
</dbReference>
<sequence>MTLYDQISNVLQKGEVQEVKSLIKKGLDEGAKAEEILNNGLLKGMNEIGEKWKKGEIFVPEVLIAAQAMGGGMEILEQILINDNVKAKGTVVIGTVKGDLHDIGKNLVAMMMKGAGYKVIDLGVDVSAEQFIEAAEKNQASVVCMSSLLTTTMPYIKTVVDAFKNKGLRDKYIIMAGGAPITEEYVKEVGGDFYSKDAVEAADKLAEIIK</sequence>
<dbReference type="CDD" id="cd02070">
    <property type="entry name" value="corrinoid_protein_B12-BD"/>
    <property type="match status" value="1"/>
</dbReference>
<reference evidence="7 9" key="2">
    <citation type="submission" date="2017-03" db="EMBL/GenBank/DDBJ databases">
        <title>Complete sequence of Clostridium formicaceticum DSM 92.</title>
        <authorList>
            <person name="Poehlein A."/>
            <person name="Karl M."/>
            <person name="Bengelsdorf F.R."/>
            <person name="Duerre P."/>
            <person name="Daniel R."/>
        </authorList>
    </citation>
    <scope>NUCLEOTIDE SEQUENCE [LARGE SCALE GENOMIC DNA]</scope>
    <source>
        <strain evidence="7 9">DSM 92</strain>
    </source>
</reference>
<dbReference type="InterPro" id="IPR003759">
    <property type="entry name" value="Cbl-bd_cap"/>
</dbReference>
<evidence type="ECO:0000256" key="2">
    <source>
        <dbReference type="ARBA" id="ARBA00022723"/>
    </source>
</evidence>
<gene>
    <name evidence="7" type="primary">metH_11</name>
    <name evidence="6" type="ORF">BJL90_02605</name>
    <name evidence="7" type="ORF">CLFO_37620</name>
</gene>
<dbReference type="SMART" id="SM01018">
    <property type="entry name" value="B12-binding_2"/>
    <property type="match status" value="1"/>
</dbReference>